<dbReference type="STRING" id="1045855.DSC_00600"/>
<protein>
    <submittedName>
        <fullName evidence="1">Uncharacterized protein</fullName>
    </submittedName>
</protein>
<evidence type="ECO:0000313" key="2">
    <source>
        <dbReference type="Proteomes" id="UP000005870"/>
    </source>
</evidence>
<sequence length="100" mass="11395">MQDSEDRWKIGEFKLAFNEAVTDERFLRAAAVVCRRLDAAGAKDDGKPRGVSYVRFDWQNLALRRLPTNVRERLLACLPGAGTMERRIDRAVAAARRKPH</sequence>
<dbReference type="HOGENOM" id="CLU_2303654_0_0_6"/>
<dbReference type="RefSeq" id="WP_014162094.1">
    <property type="nucleotide sequence ID" value="NC_016147.2"/>
</dbReference>
<proteinExistence type="predicted"/>
<dbReference type="Proteomes" id="UP000005870">
    <property type="component" value="Chromosome"/>
</dbReference>
<gene>
    <name evidence="1" type="ordered locus">DSC_00600</name>
</gene>
<organism evidence="1 2">
    <name type="scientific">Pseudoxanthomonas spadix (strain BD-a59)</name>
    <dbReference type="NCBI Taxonomy" id="1045855"/>
    <lineage>
        <taxon>Bacteria</taxon>
        <taxon>Pseudomonadati</taxon>
        <taxon>Pseudomonadota</taxon>
        <taxon>Gammaproteobacteria</taxon>
        <taxon>Lysobacterales</taxon>
        <taxon>Lysobacteraceae</taxon>
        <taxon>Pseudoxanthomonas</taxon>
    </lineage>
</organism>
<name>G7USA4_PSEUP</name>
<dbReference type="AlphaFoldDB" id="G7USA4"/>
<dbReference type="EMBL" id="CP003093">
    <property type="protein sequence ID" value="AER54773.1"/>
    <property type="molecule type" value="Genomic_DNA"/>
</dbReference>
<reference evidence="1 2" key="1">
    <citation type="journal article" date="2012" name="J. Bacteriol.">
        <title>Complete Genome Sequence of the BTEX-Degrading Bacterium Pseudoxanthomonas spadix BD-a59.</title>
        <authorList>
            <person name="Lee S.H."/>
            <person name="Jin H.M."/>
            <person name="Lee H.J."/>
            <person name="Kim J.M."/>
            <person name="Jeon C.O."/>
        </authorList>
    </citation>
    <scope>NUCLEOTIDE SEQUENCE [LARGE SCALE GENOMIC DNA]</scope>
    <source>
        <strain evidence="1 2">BD-a59</strain>
    </source>
</reference>
<accession>G7USA4</accession>
<dbReference type="KEGG" id="psd:DSC_00600"/>
<keyword evidence="2" id="KW-1185">Reference proteome</keyword>
<evidence type="ECO:0000313" key="1">
    <source>
        <dbReference type="EMBL" id="AER54773.1"/>
    </source>
</evidence>